<sequence>MDAAAKQIKGKGAIMRLTQSGQGSNDYALHTQENPLKSPIESQRKHIDAIRLAKIVEMRPKAMPCFYSANMQDDSKMFSGGQNRII</sequence>
<evidence type="ECO:0000313" key="2">
    <source>
        <dbReference type="Proteomes" id="UP000001312"/>
    </source>
</evidence>
<dbReference type="EMBL" id="CH476621">
    <property type="protein sequence ID" value="EDN91204.1"/>
    <property type="molecule type" value="Genomic_DNA"/>
</dbReference>
<accession>A7E5N2</accession>
<dbReference type="InParanoid" id="A7E5N2"/>
<keyword evidence="2" id="KW-1185">Reference proteome</keyword>
<dbReference type="RefSeq" id="XP_001598518.1">
    <property type="nucleotide sequence ID" value="XM_001598468.1"/>
</dbReference>
<protein>
    <submittedName>
        <fullName evidence="1">Uncharacterized protein</fullName>
    </submittedName>
</protein>
<organism evidence="1 2">
    <name type="scientific">Sclerotinia sclerotiorum (strain ATCC 18683 / 1980 / Ss-1)</name>
    <name type="common">White mold</name>
    <name type="synonym">Whetzelinia sclerotiorum</name>
    <dbReference type="NCBI Taxonomy" id="665079"/>
    <lineage>
        <taxon>Eukaryota</taxon>
        <taxon>Fungi</taxon>
        <taxon>Dikarya</taxon>
        <taxon>Ascomycota</taxon>
        <taxon>Pezizomycotina</taxon>
        <taxon>Leotiomycetes</taxon>
        <taxon>Helotiales</taxon>
        <taxon>Sclerotiniaceae</taxon>
        <taxon>Sclerotinia</taxon>
    </lineage>
</organism>
<evidence type="ECO:0000313" key="1">
    <source>
        <dbReference type="EMBL" id="EDN91204.1"/>
    </source>
</evidence>
<dbReference type="AlphaFoldDB" id="A7E5N2"/>
<reference evidence="2" key="1">
    <citation type="journal article" date="2011" name="PLoS Genet.">
        <title>Genomic analysis of the necrotrophic fungal pathogens Sclerotinia sclerotiorum and Botrytis cinerea.</title>
        <authorList>
            <person name="Amselem J."/>
            <person name="Cuomo C.A."/>
            <person name="van Kan J.A."/>
            <person name="Viaud M."/>
            <person name="Benito E.P."/>
            <person name="Couloux A."/>
            <person name="Coutinho P.M."/>
            <person name="de Vries R.P."/>
            <person name="Dyer P.S."/>
            <person name="Fillinger S."/>
            <person name="Fournier E."/>
            <person name="Gout L."/>
            <person name="Hahn M."/>
            <person name="Kohn L."/>
            <person name="Lapalu N."/>
            <person name="Plummer K.M."/>
            <person name="Pradier J.M."/>
            <person name="Quevillon E."/>
            <person name="Sharon A."/>
            <person name="Simon A."/>
            <person name="ten Have A."/>
            <person name="Tudzynski B."/>
            <person name="Tudzynski P."/>
            <person name="Wincker P."/>
            <person name="Andrew M."/>
            <person name="Anthouard V."/>
            <person name="Beever R.E."/>
            <person name="Beffa R."/>
            <person name="Benoit I."/>
            <person name="Bouzid O."/>
            <person name="Brault B."/>
            <person name="Chen Z."/>
            <person name="Choquer M."/>
            <person name="Collemare J."/>
            <person name="Cotton P."/>
            <person name="Danchin E.G."/>
            <person name="Da Silva C."/>
            <person name="Gautier A."/>
            <person name="Giraud C."/>
            <person name="Giraud T."/>
            <person name="Gonzalez C."/>
            <person name="Grossetete S."/>
            <person name="Guldener U."/>
            <person name="Henrissat B."/>
            <person name="Howlett B.J."/>
            <person name="Kodira C."/>
            <person name="Kretschmer M."/>
            <person name="Lappartient A."/>
            <person name="Leroch M."/>
            <person name="Levis C."/>
            <person name="Mauceli E."/>
            <person name="Neuveglise C."/>
            <person name="Oeser B."/>
            <person name="Pearson M."/>
            <person name="Poulain J."/>
            <person name="Poussereau N."/>
            <person name="Quesneville H."/>
            <person name="Rascle C."/>
            <person name="Schumacher J."/>
            <person name="Segurens B."/>
            <person name="Sexton A."/>
            <person name="Silva E."/>
            <person name="Sirven C."/>
            <person name="Soanes D.M."/>
            <person name="Talbot N.J."/>
            <person name="Templeton M."/>
            <person name="Yandava C."/>
            <person name="Yarden O."/>
            <person name="Zeng Q."/>
            <person name="Rollins J.A."/>
            <person name="Lebrun M.H."/>
            <person name="Dickman M."/>
        </authorList>
    </citation>
    <scope>NUCLEOTIDE SEQUENCE [LARGE SCALE GENOMIC DNA]</scope>
    <source>
        <strain evidence="2">ATCC 18683 / 1980 / Ss-1</strain>
    </source>
</reference>
<proteinExistence type="predicted"/>
<dbReference type="KEGG" id="ssl:SS1G_00607"/>
<dbReference type="GeneID" id="5495111"/>
<dbReference type="Proteomes" id="UP000001312">
    <property type="component" value="Unassembled WGS sequence"/>
</dbReference>
<name>A7E5N2_SCLS1</name>
<gene>
    <name evidence="1" type="ORF">SS1G_00607</name>
</gene>
<dbReference type="HOGENOM" id="CLU_2499218_0_0_1"/>